<protein>
    <submittedName>
        <fullName evidence="9">Glycosyltransferase</fullName>
    </submittedName>
</protein>
<dbReference type="InterPro" id="IPR001296">
    <property type="entry name" value="Glyco_trans_1"/>
</dbReference>
<dbReference type="PANTHER" id="PTHR30250:SF31">
    <property type="entry name" value="INNER MEMBRANE PROTEIN YGHQ"/>
    <property type="match status" value="1"/>
</dbReference>
<dbReference type="GO" id="GO:0005886">
    <property type="term" value="C:plasma membrane"/>
    <property type="evidence" value="ECO:0007669"/>
    <property type="project" value="UniProtKB-SubCell"/>
</dbReference>
<proteinExistence type="predicted"/>
<evidence type="ECO:0000256" key="1">
    <source>
        <dbReference type="ARBA" id="ARBA00004651"/>
    </source>
</evidence>
<dbReference type="Pfam" id="PF00534">
    <property type="entry name" value="Glycos_transf_1"/>
    <property type="match status" value="1"/>
</dbReference>
<feature type="transmembrane region" description="Helical" evidence="7">
    <location>
        <begin position="422"/>
        <end position="444"/>
    </location>
</feature>
<dbReference type="Gene3D" id="3.40.50.2000">
    <property type="entry name" value="Glycogen Phosphorylase B"/>
    <property type="match status" value="2"/>
</dbReference>
<dbReference type="SUPFAM" id="SSF53756">
    <property type="entry name" value="UDP-Glycosyltransferase/glycogen phosphorylase"/>
    <property type="match status" value="1"/>
</dbReference>
<feature type="transmembrane region" description="Helical" evidence="7">
    <location>
        <begin position="396"/>
        <end position="416"/>
    </location>
</feature>
<dbReference type="CDD" id="cd13128">
    <property type="entry name" value="MATE_Wzx_like"/>
    <property type="match status" value="1"/>
</dbReference>
<evidence type="ECO:0000313" key="9">
    <source>
        <dbReference type="EMBL" id="TMQ56657.1"/>
    </source>
</evidence>
<dbReference type="Pfam" id="PF01943">
    <property type="entry name" value="Polysacc_synt"/>
    <property type="match status" value="1"/>
</dbReference>
<feature type="transmembrane region" description="Helical" evidence="7">
    <location>
        <begin position="544"/>
        <end position="564"/>
    </location>
</feature>
<keyword evidence="3 7" id="KW-0812">Transmembrane</keyword>
<evidence type="ECO:0000256" key="4">
    <source>
        <dbReference type="ARBA" id="ARBA00022989"/>
    </source>
</evidence>
<feature type="region of interest" description="Disordered" evidence="6">
    <location>
        <begin position="1"/>
        <end position="62"/>
    </location>
</feature>
<sequence>MAEAPARCAGGAPGRPFDRHAPDPEPERPRAGGALRHRPARAAALGRQRHRNRPLPARGPAGAGRCAVRLLKSRGESFRVLLVGDGALRSSYQAECERLEIADRIEFLGYRDDIPELLAKSDIAVLTSLKEGMPRAVLEAMATGLPVVATRVPGTSEAVHHGETGLTVAPGDVDGLAASLALLIGDAELRRAMGARGHAVAVRSYDERAVIGTLRSIYRERLSEVVRSRAPRRGPNLSAAIPDALAVEGNGPEHAVRIGRNIALRLASQAISALVNVAAMVLLGRTLTARGYGEYAFYYALIPLVAAVGDAGVGLIVTREIARDRRAGPRLLGDAILIKAAVSGLILTVVVATAWPLLPPARAALVTLLAAIALIDLGQDPSVWTLRAHERLDLEALLLVVSQVVWFLLLAAGAWLRAGLFALLLAAAVAFAIRLALGAVIVARRFHRPEFRPEPERMRRLVAEGLPFGAAMAASVLYGRIGLLMLAAFSSPVDVACFNVGYLLSQPFGFIASAVTLGAFPALARRAQREAAATGRALRRTLRYLVLAAFPLSVGLVVLARPLIDVLFRGHGFERAPLALIVLGPVLTPIFLNLAARYVLAALDRQERYLRGVIAGLVTNAAFGAFLIPRFGFMGACLAYAAAELAIAAVCMRALSPYVRLAELARDAARPLVAAAGMAAAMLAVRAAPWPLAAALGCATYAALLRFLGALPDGEIRILQRIPASLPLPLPAALRRTGSGG</sequence>
<dbReference type="EMBL" id="VBOS01000156">
    <property type="protein sequence ID" value="TMQ56657.1"/>
    <property type="molecule type" value="Genomic_DNA"/>
</dbReference>
<dbReference type="PANTHER" id="PTHR30250">
    <property type="entry name" value="PST FAMILY PREDICTED COLANIC ACID TRANSPORTER"/>
    <property type="match status" value="1"/>
</dbReference>
<comment type="caution">
    <text evidence="9">The sequence shown here is derived from an EMBL/GenBank/DDBJ whole genome shotgun (WGS) entry which is preliminary data.</text>
</comment>
<organism evidence="9 10">
    <name type="scientific">Eiseniibacteriota bacterium</name>
    <dbReference type="NCBI Taxonomy" id="2212470"/>
    <lineage>
        <taxon>Bacteria</taxon>
        <taxon>Candidatus Eiseniibacteriota</taxon>
    </lineage>
</organism>
<evidence type="ECO:0000259" key="8">
    <source>
        <dbReference type="Pfam" id="PF00534"/>
    </source>
</evidence>
<evidence type="ECO:0000256" key="7">
    <source>
        <dbReference type="SAM" id="Phobius"/>
    </source>
</evidence>
<comment type="subcellular location">
    <subcellularLocation>
        <location evidence="1">Cell membrane</location>
        <topology evidence="1">Multi-pass membrane protein</topology>
    </subcellularLocation>
</comment>
<evidence type="ECO:0000256" key="2">
    <source>
        <dbReference type="ARBA" id="ARBA00022475"/>
    </source>
</evidence>
<feature type="transmembrane region" description="Helical" evidence="7">
    <location>
        <begin position="501"/>
        <end position="523"/>
    </location>
</feature>
<evidence type="ECO:0000313" key="10">
    <source>
        <dbReference type="Proteomes" id="UP000317716"/>
    </source>
</evidence>
<keyword evidence="2" id="KW-1003">Cell membrane</keyword>
<evidence type="ECO:0000256" key="5">
    <source>
        <dbReference type="ARBA" id="ARBA00023136"/>
    </source>
</evidence>
<feature type="compositionally biased region" description="Basic and acidic residues" evidence="6">
    <location>
        <begin position="16"/>
        <end position="30"/>
    </location>
</feature>
<feature type="transmembrane region" description="Helical" evidence="7">
    <location>
        <begin position="576"/>
        <end position="596"/>
    </location>
</feature>
<feature type="transmembrane region" description="Helical" evidence="7">
    <location>
        <begin position="608"/>
        <end position="627"/>
    </location>
</feature>
<feature type="compositionally biased region" description="Low complexity" evidence="6">
    <location>
        <begin position="1"/>
        <end position="10"/>
    </location>
</feature>
<feature type="transmembrane region" description="Helical" evidence="7">
    <location>
        <begin position="296"/>
        <end position="317"/>
    </location>
</feature>
<evidence type="ECO:0000256" key="3">
    <source>
        <dbReference type="ARBA" id="ARBA00022692"/>
    </source>
</evidence>
<feature type="transmembrane region" description="Helical" evidence="7">
    <location>
        <begin position="337"/>
        <end position="358"/>
    </location>
</feature>
<dbReference type="AlphaFoldDB" id="A0A538SZ33"/>
<feature type="transmembrane region" description="Helical" evidence="7">
    <location>
        <begin position="691"/>
        <end position="711"/>
    </location>
</feature>
<keyword evidence="4 7" id="KW-1133">Transmembrane helix</keyword>
<keyword evidence="5 7" id="KW-0472">Membrane</keyword>
<accession>A0A538SZ33</accession>
<feature type="transmembrane region" description="Helical" evidence="7">
    <location>
        <begin position="465"/>
        <end position="489"/>
    </location>
</feature>
<gene>
    <name evidence="9" type="ORF">E6K72_04665</name>
</gene>
<dbReference type="Proteomes" id="UP000317716">
    <property type="component" value="Unassembled WGS sequence"/>
</dbReference>
<evidence type="ECO:0000256" key="6">
    <source>
        <dbReference type="SAM" id="MobiDB-lite"/>
    </source>
</evidence>
<name>A0A538SZ33_UNCEI</name>
<dbReference type="InterPro" id="IPR050833">
    <property type="entry name" value="Poly_Biosynth_Transport"/>
</dbReference>
<feature type="transmembrane region" description="Helical" evidence="7">
    <location>
        <begin position="364"/>
        <end position="384"/>
    </location>
</feature>
<dbReference type="GO" id="GO:0016740">
    <property type="term" value="F:transferase activity"/>
    <property type="evidence" value="ECO:0007669"/>
    <property type="project" value="UniProtKB-KW"/>
</dbReference>
<keyword evidence="9" id="KW-0808">Transferase</keyword>
<feature type="domain" description="Glycosyl transferase family 1" evidence="8">
    <location>
        <begin position="67"/>
        <end position="197"/>
    </location>
</feature>
<dbReference type="InterPro" id="IPR002797">
    <property type="entry name" value="Polysacc_synth"/>
</dbReference>
<reference evidence="9 10" key="1">
    <citation type="journal article" date="2019" name="Nat. Microbiol.">
        <title>Mediterranean grassland soil C-N compound turnover is dependent on rainfall and depth, and is mediated by genomically divergent microorganisms.</title>
        <authorList>
            <person name="Diamond S."/>
            <person name="Andeer P.F."/>
            <person name="Li Z."/>
            <person name="Crits-Christoph A."/>
            <person name="Burstein D."/>
            <person name="Anantharaman K."/>
            <person name="Lane K.R."/>
            <person name="Thomas B.C."/>
            <person name="Pan C."/>
            <person name="Northen T.R."/>
            <person name="Banfield J.F."/>
        </authorList>
    </citation>
    <scope>NUCLEOTIDE SEQUENCE [LARGE SCALE GENOMIC DNA]</scope>
    <source>
        <strain evidence="9">WS_2</strain>
    </source>
</reference>